<dbReference type="PANTHER" id="PTHR47245">
    <property type="entry name" value="PEPTIDYLPROLYL ISOMERASE"/>
    <property type="match status" value="1"/>
</dbReference>
<organism evidence="2">
    <name type="scientific">marine metagenome</name>
    <dbReference type="NCBI Taxonomy" id="408172"/>
    <lineage>
        <taxon>unclassified sequences</taxon>
        <taxon>metagenomes</taxon>
        <taxon>ecological metagenomes</taxon>
    </lineage>
</organism>
<sequence>VATVLLAGCESSTQTDPVVARVDDATLTATALADQIPGTDVTAQERRVYIDKWLQQELLYQEALDQDYGDKASVRRLIDQATRDLVVAAYLDETFEDTPIEVTAEDIEQQYHLYPERYQRKEAEVHAQHILVGSQRDANSLRLALRRGESFEEKARDLSLDPETHTEGGDLGFFTASQYPELWEACANLSSGQISRPVSSERGYHIVRLLEHKEPGTVKELVDVAQQIRVALIRERHLQRLDALITRLKDDHSWQIDETLLE</sequence>
<evidence type="ECO:0000313" key="2">
    <source>
        <dbReference type="EMBL" id="SVD13927.1"/>
    </source>
</evidence>
<feature type="non-terminal residue" evidence="2">
    <location>
        <position position="1"/>
    </location>
</feature>
<accession>A0A382SXI0</accession>
<reference evidence="2" key="1">
    <citation type="submission" date="2018-05" db="EMBL/GenBank/DDBJ databases">
        <authorList>
            <person name="Lanie J.A."/>
            <person name="Ng W.-L."/>
            <person name="Kazmierczak K.M."/>
            <person name="Andrzejewski T.M."/>
            <person name="Davidsen T.M."/>
            <person name="Wayne K.J."/>
            <person name="Tettelin H."/>
            <person name="Glass J.I."/>
            <person name="Rusch D."/>
            <person name="Podicherti R."/>
            <person name="Tsui H.-C.T."/>
            <person name="Winkler M.E."/>
        </authorList>
    </citation>
    <scope>NUCLEOTIDE SEQUENCE</scope>
</reference>
<evidence type="ECO:0000259" key="1">
    <source>
        <dbReference type="PROSITE" id="PS50198"/>
    </source>
</evidence>
<dbReference type="AlphaFoldDB" id="A0A382SXI0"/>
<dbReference type="GO" id="GO:0003755">
    <property type="term" value="F:peptidyl-prolyl cis-trans isomerase activity"/>
    <property type="evidence" value="ECO:0007669"/>
    <property type="project" value="InterPro"/>
</dbReference>
<dbReference type="Pfam" id="PF13145">
    <property type="entry name" value="Rotamase_2"/>
    <property type="match status" value="1"/>
</dbReference>
<protein>
    <recommendedName>
        <fullName evidence="1">PpiC domain-containing protein</fullName>
    </recommendedName>
</protein>
<dbReference type="InterPro" id="IPR046357">
    <property type="entry name" value="PPIase_dom_sf"/>
</dbReference>
<dbReference type="PANTHER" id="PTHR47245:SF2">
    <property type="entry name" value="PEPTIDYL-PROLYL CIS-TRANS ISOMERASE HP_0175-RELATED"/>
    <property type="match status" value="1"/>
</dbReference>
<dbReference type="PROSITE" id="PS50198">
    <property type="entry name" value="PPIC_PPIASE_2"/>
    <property type="match status" value="1"/>
</dbReference>
<dbReference type="Gene3D" id="3.10.50.40">
    <property type="match status" value="1"/>
</dbReference>
<dbReference type="SUPFAM" id="SSF109998">
    <property type="entry name" value="Triger factor/SurA peptide-binding domain-like"/>
    <property type="match status" value="1"/>
</dbReference>
<dbReference type="EMBL" id="UINC01131926">
    <property type="protein sequence ID" value="SVD13927.1"/>
    <property type="molecule type" value="Genomic_DNA"/>
</dbReference>
<dbReference type="SUPFAM" id="SSF54534">
    <property type="entry name" value="FKBP-like"/>
    <property type="match status" value="1"/>
</dbReference>
<name>A0A382SXI0_9ZZZZ</name>
<dbReference type="InterPro" id="IPR027304">
    <property type="entry name" value="Trigger_fact/SurA_dom_sf"/>
</dbReference>
<gene>
    <name evidence="2" type="ORF">METZ01_LOCUS366781</name>
</gene>
<feature type="domain" description="PpiC" evidence="1">
    <location>
        <begin position="122"/>
        <end position="211"/>
    </location>
</feature>
<dbReference type="InterPro" id="IPR050245">
    <property type="entry name" value="PrsA_foldase"/>
</dbReference>
<dbReference type="InterPro" id="IPR000297">
    <property type="entry name" value="PPIase_PpiC"/>
</dbReference>
<proteinExistence type="predicted"/>